<accession>A0A9W7I5K3</accession>
<dbReference type="Gene3D" id="3.40.50.1240">
    <property type="entry name" value="Phosphoglycerate mutase-like"/>
    <property type="match status" value="1"/>
</dbReference>
<gene>
    <name evidence="2" type="ORF">HRI_002615000</name>
</gene>
<dbReference type="Pfam" id="PF00300">
    <property type="entry name" value="His_Phos_1"/>
    <property type="match status" value="1"/>
</dbReference>
<dbReference type="EMBL" id="BSYR01000022">
    <property type="protein sequence ID" value="GMI89457.1"/>
    <property type="molecule type" value="Genomic_DNA"/>
</dbReference>
<evidence type="ECO:0008006" key="4">
    <source>
        <dbReference type="Google" id="ProtNLM"/>
    </source>
</evidence>
<evidence type="ECO:0000256" key="1">
    <source>
        <dbReference type="ARBA" id="ARBA00038362"/>
    </source>
</evidence>
<dbReference type="PANTHER" id="PTHR48100">
    <property type="entry name" value="BROAD-SPECIFICITY PHOSPHATASE YOR283W-RELATED"/>
    <property type="match status" value="1"/>
</dbReference>
<protein>
    <recommendedName>
        <fullName evidence="4">Phosphoglycerate mutase-like protein 1</fullName>
    </recommendedName>
</protein>
<dbReference type="InterPro" id="IPR013078">
    <property type="entry name" value="His_Pase_superF_clade-1"/>
</dbReference>
<dbReference type="CDD" id="cd07067">
    <property type="entry name" value="HP_PGM_like"/>
    <property type="match status" value="1"/>
</dbReference>
<dbReference type="PANTHER" id="PTHR48100:SF13">
    <property type="entry name" value="PHOSPHOGLYCERATE MUTASE-LIKE PROTEIN 1 ISOFORM X1"/>
    <property type="match status" value="1"/>
</dbReference>
<dbReference type="AlphaFoldDB" id="A0A9W7I5K3"/>
<keyword evidence="3" id="KW-1185">Reference proteome</keyword>
<evidence type="ECO:0000313" key="2">
    <source>
        <dbReference type="EMBL" id="GMI89457.1"/>
    </source>
</evidence>
<dbReference type="GO" id="GO:0005737">
    <property type="term" value="C:cytoplasm"/>
    <property type="evidence" value="ECO:0007669"/>
    <property type="project" value="TreeGrafter"/>
</dbReference>
<dbReference type="InterPro" id="IPR029033">
    <property type="entry name" value="His_PPase_superfam"/>
</dbReference>
<dbReference type="Proteomes" id="UP001165190">
    <property type="component" value="Unassembled WGS sequence"/>
</dbReference>
<dbReference type="GO" id="GO:0016791">
    <property type="term" value="F:phosphatase activity"/>
    <property type="evidence" value="ECO:0007669"/>
    <property type="project" value="TreeGrafter"/>
</dbReference>
<name>A0A9W7I5K3_HIBTR</name>
<dbReference type="InterPro" id="IPR050275">
    <property type="entry name" value="PGM_Phosphatase"/>
</dbReference>
<reference evidence="2" key="1">
    <citation type="submission" date="2023-05" db="EMBL/GenBank/DDBJ databases">
        <title>Genome and transcriptome analyses reveal genes involved in the formation of fine ridges on petal epidermal cells in Hibiscus trionum.</title>
        <authorList>
            <person name="Koshimizu S."/>
            <person name="Masuda S."/>
            <person name="Ishii T."/>
            <person name="Shirasu K."/>
            <person name="Hoshino A."/>
            <person name="Arita M."/>
        </authorList>
    </citation>
    <scope>NUCLEOTIDE SEQUENCE</scope>
    <source>
        <strain evidence="2">Hamamatsu line</strain>
    </source>
</reference>
<dbReference type="SUPFAM" id="SSF53254">
    <property type="entry name" value="Phosphoglycerate mutase-like"/>
    <property type="match status" value="1"/>
</dbReference>
<comment type="caution">
    <text evidence="2">The sequence shown here is derived from an EMBL/GenBank/DDBJ whole genome shotgun (WGS) entry which is preliminary data.</text>
</comment>
<organism evidence="2 3">
    <name type="scientific">Hibiscus trionum</name>
    <name type="common">Flower of an hour</name>
    <dbReference type="NCBI Taxonomy" id="183268"/>
    <lineage>
        <taxon>Eukaryota</taxon>
        <taxon>Viridiplantae</taxon>
        <taxon>Streptophyta</taxon>
        <taxon>Embryophyta</taxon>
        <taxon>Tracheophyta</taxon>
        <taxon>Spermatophyta</taxon>
        <taxon>Magnoliopsida</taxon>
        <taxon>eudicotyledons</taxon>
        <taxon>Gunneridae</taxon>
        <taxon>Pentapetalae</taxon>
        <taxon>rosids</taxon>
        <taxon>malvids</taxon>
        <taxon>Malvales</taxon>
        <taxon>Malvaceae</taxon>
        <taxon>Malvoideae</taxon>
        <taxon>Hibiscus</taxon>
    </lineage>
</organism>
<sequence length="265" mass="29996">METTAPSPFPYLLTNQKLLHLVRHAQGLHNLEAEMKRDPVQYTDAALSPLGWQQVREQRENVSASGMLQGIEVVITSPLLRTLQTSVGLFGREEHQDHCRNTASTLNHPPIIATELCRERMSKGRSRASISQCRSGFPQVDFSLIESEDDILWEADERETNEAVAARGINFIKWLLTRKEREIAVVSHGVFLQETLITLKNKCLPLMDGDPFSRFGNCEIRSVIVFNESVKGLRTNYYCGRIPKGLSLHKFSAKENVSVDEVTYQ</sequence>
<dbReference type="SMART" id="SM00855">
    <property type="entry name" value="PGAM"/>
    <property type="match status" value="1"/>
</dbReference>
<evidence type="ECO:0000313" key="3">
    <source>
        <dbReference type="Proteomes" id="UP001165190"/>
    </source>
</evidence>
<dbReference type="OrthoDB" id="496981at2759"/>
<proteinExistence type="inferred from homology"/>
<comment type="similarity">
    <text evidence="1">Belongs to the phosphoglycerate mutase family.</text>
</comment>